<dbReference type="EMBL" id="GEDG01040297">
    <property type="protein sequence ID" value="JAP06778.1"/>
    <property type="molecule type" value="Transcribed_RNA"/>
</dbReference>
<protein>
    <submittedName>
        <fullName evidence="1">Putative ovule protein</fullName>
    </submittedName>
</protein>
<dbReference type="AlphaFoldDB" id="A0A0V0GFT1"/>
<organism evidence="1">
    <name type="scientific">Solanum chacoense</name>
    <name type="common">Chaco potato</name>
    <dbReference type="NCBI Taxonomy" id="4108"/>
    <lineage>
        <taxon>Eukaryota</taxon>
        <taxon>Viridiplantae</taxon>
        <taxon>Streptophyta</taxon>
        <taxon>Embryophyta</taxon>
        <taxon>Tracheophyta</taxon>
        <taxon>Spermatophyta</taxon>
        <taxon>Magnoliopsida</taxon>
        <taxon>eudicotyledons</taxon>
        <taxon>Gunneridae</taxon>
        <taxon>Pentapetalae</taxon>
        <taxon>asterids</taxon>
        <taxon>lamiids</taxon>
        <taxon>Solanales</taxon>
        <taxon>Solanaceae</taxon>
        <taxon>Solanoideae</taxon>
        <taxon>Solaneae</taxon>
        <taxon>Solanum</taxon>
    </lineage>
</organism>
<evidence type="ECO:0000313" key="1">
    <source>
        <dbReference type="EMBL" id="JAP06778.1"/>
    </source>
</evidence>
<name>A0A0V0GFT1_SOLCH</name>
<proteinExistence type="predicted"/>
<reference evidence="1" key="1">
    <citation type="submission" date="2015-12" db="EMBL/GenBank/DDBJ databases">
        <title>Gene expression during late stages of embryo sac development: a critical building block for successful pollen-pistil interactions.</title>
        <authorList>
            <person name="Liu Y."/>
            <person name="Joly V."/>
            <person name="Sabar M."/>
            <person name="Matton D.P."/>
        </authorList>
    </citation>
    <scope>NUCLEOTIDE SEQUENCE</scope>
</reference>
<accession>A0A0V0GFT1</accession>
<sequence>MVLESNSSQYTIYRYWAPILNSPHTRCSVLGVRLGVKSHVNAMRELWTPHTDLSNSTLIS</sequence>